<gene>
    <name evidence="1" type="ORF">EFBL_2333</name>
</gene>
<evidence type="ECO:0008006" key="3">
    <source>
        <dbReference type="Google" id="ProtNLM"/>
    </source>
</evidence>
<accession>A0A292YQB4</accession>
<keyword evidence="2" id="KW-1185">Reference proteome</keyword>
<comment type="caution">
    <text evidence="1">The sequence shown here is derived from an EMBL/GenBank/DDBJ whole genome shotgun (WGS) entry which is preliminary data.</text>
</comment>
<proteinExistence type="predicted"/>
<dbReference type="RefSeq" id="WP_096182420.1">
    <property type="nucleotide sequence ID" value="NZ_BDUF01000061.1"/>
</dbReference>
<sequence length="698" mass="79862">MIIRDLVRLGEPFKNGGMETAEVIKLISDIDNDLARNFMSNVLVVEVDRTSCQKPTIEVWQKLQWGDYVPDAKGKKQIFQSDSKQALAAPFLIPGRGNPLKPQGVYGIPVYPIYEAHFSEFLESSEAVEKFLEGRIARTIDLTLSTEKIADISRHVHLAIVQQWPLIQRENNKTLGILVLAVVEQDGCYSYRPKDIPHKAGVLGISQLYPEKEIVADLETIVKRMWLAKREEGKTLGSRKGKDAKCAFCENSGEVLSIYSKSWSWFSTTWSAPLSIFVDENKQVEGIAICPTCYESLTYGSNQLAKLTNRLPDSLTRELFAPPTSPEARKAQAKKQLDSIFAAVYALPILQYSFDNPNARKEFVLGITGMTSRKKGEKPQNELYLETLLGIDTILPDALSDDMYRLTALYYSGEAGRGDIHLHALIEDVVPSVAREVQYIMLKLRPVWNGIKEHLGITSNPRKYLESLPILLSTAYGPSYIWQSLETVLHRRFLSPGIFIRNSAERLSELTRSFPRNMYDIREEVIFFQVFKRFLQFYNQNISGKEIETMRDWKELNEMMELADVNQIHFDSVAELGYGVGYVIGEFARQYHGKMKKDYMEHRVFTFGSTLTPDAIWKRGLIPIREYAGQLKMHLKEETMKRIGIVQATYLQYQEKIAKERDQFMTAFWAGYTLGRKPKESVEEPVFSTIKEEESQWV</sequence>
<protein>
    <recommendedName>
        <fullName evidence="3">CRISPR-associated protein</fullName>
    </recommendedName>
</protein>
<dbReference type="Proteomes" id="UP000217785">
    <property type="component" value="Unassembled WGS sequence"/>
</dbReference>
<evidence type="ECO:0000313" key="2">
    <source>
        <dbReference type="Proteomes" id="UP000217785"/>
    </source>
</evidence>
<name>A0A292YQB4_9BACL</name>
<dbReference type="OrthoDB" id="2676166at2"/>
<dbReference type="AlphaFoldDB" id="A0A292YQB4"/>
<evidence type="ECO:0000313" key="1">
    <source>
        <dbReference type="EMBL" id="GAX90695.1"/>
    </source>
</evidence>
<reference evidence="2" key="1">
    <citation type="submission" date="2017-07" db="EMBL/GenBank/DDBJ databases">
        <title>Draft genome sequence of Effusibacillus lacus strain skLN1.</title>
        <authorList>
            <person name="Watanabe M."/>
            <person name="Kojima H."/>
            <person name="Fukui M."/>
        </authorList>
    </citation>
    <scope>NUCLEOTIDE SEQUENCE [LARGE SCALE GENOMIC DNA]</scope>
    <source>
        <strain evidence="2">skLN1</strain>
    </source>
</reference>
<dbReference type="EMBL" id="BDUF01000061">
    <property type="protein sequence ID" value="GAX90695.1"/>
    <property type="molecule type" value="Genomic_DNA"/>
</dbReference>
<organism evidence="1 2">
    <name type="scientific">Effusibacillus lacus</name>
    <dbReference type="NCBI Taxonomy" id="1348429"/>
    <lineage>
        <taxon>Bacteria</taxon>
        <taxon>Bacillati</taxon>
        <taxon>Bacillota</taxon>
        <taxon>Bacilli</taxon>
        <taxon>Bacillales</taxon>
        <taxon>Alicyclobacillaceae</taxon>
        <taxon>Effusibacillus</taxon>
    </lineage>
</organism>